<comment type="caution">
    <text evidence="1">The sequence shown here is derived from an EMBL/GenBank/DDBJ whole genome shotgun (WGS) entry which is preliminary data.</text>
</comment>
<proteinExistence type="predicted"/>
<protein>
    <submittedName>
        <fullName evidence="1">Uncharacterized protein</fullName>
    </submittedName>
</protein>
<evidence type="ECO:0000313" key="2">
    <source>
        <dbReference type="Proteomes" id="UP000821865"/>
    </source>
</evidence>
<dbReference type="EMBL" id="CM023473">
    <property type="protein sequence ID" value="KAH7952958.1"/>
    <property type="molecule type" value="Genomic_DNA"/>
</dbReference>
<gene>
    <name evidence="1" type="ORF">HPB49_002982</name>
</gene>
<organism evidence="1 2">
    <name type="scientific">Dermacentor silvarum</name>
    <name type="common">Tick</name>
    <dbReference type="NCBI Taxonomy" id="543639"/>
    <lineage>
        <taxon>Eukaryota</taxon>
        <taxon>Metazoa</taxon>
        <taxon>Ecdysozoa</taxon>
        <taxon>Arthropoda</taxon>
        <taxon>Chelicerata</taxon>
        <taxon>Arachnida</taxon>
        <taxon>Acari</taxon>
        <taxon>Parasitiformes</taxon>
        <taxon>Ixodida</taxon>
        <taxon>Ixodoidea</taxon>
        <taxon>Ixodidae</taxon>
        <taxon>Rhipicephalinae</taxon>
        <taxon>Dermacentor</taxon>
    </lineage>
</organism>
<name>A0ACB8CUP9_DERSI</name>
<reference evidence="1" key="1">
    <citation type="submission" date="2020-05" db="EMBL/GenBank/DDBJ databases">
        <title>Large-scale comparative analyses of tick genomes elucidate their genetic diversity and vector capacities.</title>
        <authorList>
            <person name="Jia N."/>
            <person name="Wang J."/>
            <person name="Shi W."/>
            <person name="Du L."/>
            <person name="Sun Y."/>
            <person name="Zhan W."/>
            <person name="Jiang J."/>
            <person name="Wang Q."/>
            <person name="Zhang B."/>
            <person name="Ji P."/>
            <person name="Sakyi L.B."/>
            <person name="Cui X."/>
            <person name="Yuan T."/>
            <person name="Jiang B."/>
            <person name="Yang W."/>
            <person name="Lam T.T.-Y."/>
            <person name="Chang Q."/>
            <person name="Ding S."/>
            <person name="Wang X."/>
            <person name="Zhu J."/>
            <person name="Ruan X."/>
            <person name="Zhao L."/>
            <person name="Wei J."/>
            <person name="Que T."/>
            <person name="Du C."/>
            <person name="Cheng J."/>
            <person name="Dai P."/>
            <person name="Han X."/>
            <person name="Huang E."/>
            <person name="Gao Y."/>
            <person name="Liu J."/>
            <person name="Shao H."/>
            <person name="Ye R."/>
            <person name="Li L."/>
            <person name="Wei W."/>
            <person name="Wang X."/>
            <person name="Wang C."/>
            <person name="Yang T."/>
            <person name="Huo Q."/>
            <person name="Li W."/>
            <person name="Guo W."/>
            <person name="Chen H."/>
            <person name="Zhou L."/>
            <person name="Ni X."/>
            <person name="Tian J."/>
            <person name="Zhou Y."/>
            <person name="Sheng Y."/>
            <person name="Liu T."/>
            <person name="Pan Y."/>
            <person name="Xia L."/>
            <person name="Li J."/>
            <person name="Zhao F."/>
            <person name="Cao W."/>
        </authorList>
    </citation>
    <scope>NUCLEOTIDE SEQUENCE</scope>
    <source>
        <strain evidence="1">Dsil-2018</strain>
    </source>
</reference>
<dbReference type="Proteomes" id="UP000821865">
    <property type="component" value="Chromosome 4"/>
</dbReference>
<keyword evidence="2" id="KW-1185">Reference proteome</keyword>
<sequence>MCAVTQGAANVHLDWTMTAAPRKKQKSAISFDMGDPATTDDAAETDDAPTAVAARTVESPGDNTFLVDDLSSVASAVLASSTTSKEQLVFKAVARDEPLAFARRAFGTQTDKARTSGSNFLHHRKCREKERALRLQILRLKQTVDRYKEELRKLKDDCNVSTFLDVATDAQQKSVKTSFIMDDINNYTKKRATWNETTVRSNQWLPNPEIATLALIGGYLARVMAEKLNCQGCIELVEKPNGNAPVDGLIPYQDRGGLKYSTKELVTLLISLSKFVDIVLDYRKQIVLPLETSVEHAVNVLMDLPILKCQNEDRAHRK</sequence>
<accession>A0ACB8CUP9</accession>
<evidence type="ECO:0000313" key="1">
    <source>
        <dbReference type="EMBL" id="KAH7952958.1"/>
    </source>
</evidence>